<dbReference type="EMBL" id="CAJZBQ010000006">
    <property type="protein sequence ID" value="CAG9312489.1"/>
    <property type="molecule type" value="Genomic_DNA"/>
</dbReference>
<keyword evidence="3" id="KW-1185">Reference proteome</keyword>
<protein>
    <submittedName>
        <fullName evidence="2">Uncharacterized protein</fullName>
    </submittedName>
</protein>
<sequence length="234" mass="27312">MRKNRYCSRSEYNKSIFIKLEKLFGRQTPTMVGECRKLSENFSSFAKSPKEETPVKLSRIKVKPLCKFLPLPPEYQSGVLKPIEPIKSREETNLHYYEEDGSSLYIPISTYKEMSKIYYSEDELLKKFKCPESHALGQVIKKLENRLQKKNRNYSEIGMTKKRKQIYFPTTSVTPTRFETNNKFKKLFASESPTVSKSVRNTKILLNTCVDRLHKHGEDSVCKMCLSNYLGIHL</sequence>
<evidence type="ECO:0000313" key="3">
    <source>
        <dbReference type="Proteomes" id="UP001162131"/>
    </source>
</evidence>
<name>A0AAU9IL13_9CILI</name>
<accession>A0AAU9IL13</accession>
<dbReference type="AlphaFoldDB" id="A0AAU9IL13"/>
<dbReference type="Proteomes" id="UP001162131">
    <property type="component" value="Unassembled WGS sequence"/>
</dbReference>
<evidence type="ECO:0000256" key="1">
    <source>
        <dbReference type="SAM" id="Coils"/>
    </source>
</evidence>
<feature type="coiled-coil region" evidence="1">
    <location>
        <begin position="133"/>
        <end position="160"/>
    </location>
</feature>
<reference evidence="2" key="1">
    <citation type="submission" date="2021-09" db="EMBL/GenBank/DDBJ databases">
        <authorList>
            <consortium name="AG Swart"/>
            <person name="Singh M."/>
            <person name="Singh A."/>
            <person name="Seah K."/>
            <person name="Emmerich C."/>
        </authorList>
    </citation>
    <scope>NUCLEOTIDE SEQUENCE</scope>
    <source>
        <strain evidence="2">ATCC30299</strain>
    </source>
</reference>
<organism evidence="2 3">
    <name type="scientific">Blepharisma stoltei</name>
    <dbReference type="NCBI Taxonomy" id="1481888"/>
    <lineage>
        <taxon>Eukaryota</taxon>
        <taxon>Sar</taxon>
        <taxon>Alveolata</taxon>
        <taxon>Ciliophora</taxon>
        <taxon>Postciliodesmatophora</taxon>
        <taxon>Heterotrichea</taxon>
        <taxon>Heterotrichida</taxon>
        <taxon>Blepharismidae</taxon>
        <taxon>Blepharisma</taxon>
    </lineage>
</organism>
<comment type="caution">
    <text evidence="2">The sequence shown here is derived from an EMBL/GenBank/DDBJ whole genome shotgun (WGS) entry which is preliminary data.</text>
</comment>
<keyword evidence="1" id="KW-0175">Coiled coil</keyword>
<proteinExistence type="predicted"/>
<gene>
    <name evidence="2" type="ORF">BSTOLATCC_MIC6592</name>
</gene>
<evidence type="ECO:0000313" key="2">
    <source>
        <dbReference type="EMBL" id="CAG9312489.1"/>
    </source>
</evidence>